<accession>A0A1H1JMI4</accession>
<protein>
    <submittedName>
        <fullName evidence="1">Uncharacterized protein</fullName>
    </submittedName>
</protein>
<name>A0A1H1JMI4_9BURK</name>
<organism evidence="1 2">
    <name type="scientific">Paraburkholderia fungorum</name>
    <dbReference type="NCBI Taxonomy" id="134537"/>
    <lineage>
        <taxon>Bacteria</taxon>
        <taxon>Pseudomonadati</taxon>
        <taxon>Pseudomonadota</taxon>
        <taxon>Betaproteobacteria</taxon>
        <taxon>Burkholderiales</taxon>
        <taxon>Burkholderiaceae</taxon>
        <taxon>Paraburkholderia</taxon>
    </lineage>
</organism>
<dbReference type="RefSeq" id="WP_143026445.1">
    <property type="nucleotide sequence ID" value="NZ_FNKP01000003.1"/>
</dbReference>
<gene>
    <name evidence="1" type="ORF">SAMN05443245_6847</name>
</gene>
<reference evidence="2" key="1">
    <citation type="submission" date="2016-10" db="EMBL/GenBank/DDBJ databases">
        <authorList>
            <person name="Varghese N."/>
            <person name="Submissions S."/>
        </authorList>
    </citation>
    <scope>NUCLEOTIDE SEQUENCE [LARGE SCALE GENOMIC DNA]</scope>
    <source>
        <strain evidence="2">GAS106B</strain>
    </source>
</reference>
<evidence type="ECO:0000313" key="1">
    <source>
        <dbReference type="EMBL" id="SDR51152.1"/>
    </source>
</evidence>
<dbReference type="Proteomes" id="UP000183487">
    <property type="component" value="Unassembled WGS sequence"/>
</dbReference>
<dbReference type="OrthoDB" id="9763405at2"/>
<proteinExistence type="predicted"/>
<sequence length="69" mass="7629">MNRKLKVDLSGDRPSILCDGEIVGGVTRAEIYLEPNELPLLVLMVNMFDVEGGSLPPGWEPGKPYRDTE</sequence>
<dbReference type="EMBL" id="FNKP01000003">
    <property type="protein sequence ID" value="SDR51152.1"/>
    <property type="molecule type" value="Genomic_DNA"/>
</dbReference>
<dbReference type="AlphaFoldDB" id="A0A1H1JMI4"/>
<keyword evidence="2" id="KW-1185">Reference proteome</keyword>
<evidence type="ECO:0000313" key="2">
    <source>
        <dbReference type="Proteomes" id="UP000183487"/>
    </source>
</evidence>